<dbReference type="GO" id="GO:0016020">
    <property type="term" value="C:membrane"/>
    <property type="evidence" value="ECO:0007669"/>
    <property type="project" value="UniProtKB-SubCell"/>
</dbReference>
<dbReference type="PANTHER" id="PTHR31815:SF1">
    <property type="entry name" value="TRANSMEMBRANE PROTEIN 200C"/>
    <property type="match status" value="1"/>
</dbReference>
<dbReference type="Gene3D" id="1.25.40.20">
    <property type="entry name" value="Ankyrin repeat-containing domain"/>
    <property type="match status" value="1"/>
</dbReference>
<evidence type="ECO:0000256" key="9">
    <source>
        <dbReference type="SAM" id="Phobius"/>
    </source>
</evidence>
<dbReference type="CDD" id="cd09517">
    <property type="entry name" value="SAM_USH1G_HARP"/>
    <property type="match status" value="1"/>
</dbReference>
<keyword evidence="4 9" id="KW-1133">Transmembrane helix</keyword>
<evidence type="ECO:0000313" key="11">
    <source>
        <dbReference type="Proteomes" id="UP000242457"/>
    </source>
</evidence>
<evidence type="ECO:0000256" key="6">
    <source>
        <dbReference type="PROSITE-ProRule" id="PRU00023"/>
    </source>
</evidence>
<accession>A0A2A3EEC3</accession>
<dbReference type="InterPro" id="IPR002110">
    <property type="entry name" value="Ankyrin_rpt"/>
</dbReference>
<proteinExistence type="inferred from homology"/>
<feature type="coiled-coil region" evidence="7">
    <location>
        <begin position="774"/>
        <end position="801"/>
    </location>
</feature>
<keyword evidence="7" id="KW-0175">Coiled coil</keyword>
<keyword evidence="11" id="KW-1185">Reference proteome</keyword>
<dbReference type="SUPFAM" id="SSF47769">
    <property type="entry name" value="SAM/Pointed domain"/>
    <property type="match status" value="1"/>
</dbReference>
<keyword evidence="6" id="KW-0040">ANK repeat</keyword>
<dbReference type="OrthoDB" id="9994280at2759"/>
<evidence type="ECO:0000256" key="4">
    <source>
        <dbReference type="ARBA" id="ARBA00022989"/>
    </source>
</evidence>
<protein>
    <submittedName>
        <fullName evidence="10">Usher syndrome type-1G protein</fullName>
    </submittedName>
</protein>
<evidence type="ECO:0000313" key="10">
    <source>
        <dbReference type="EMBL" id="PBC30060.1"/>
    </source>
</evidence>
<comment type="similarity">
    <text evidence="2">Belongs to the TMEM200 family.</text>
</comment>
<dbReference type="EMBL" id="KZ288268">
    <property type="protein sequence ID" value="PBC30060.1"/>
    <property type="molecule type" value="Genomic_DNA"/>
</dbReference>
<dbReference type="Pfam" id="PF10177">
    <property type="entry name" value="DUF2371"/>
    <property type="match status" value="1"/>
</dbReference>
<name>A0A2A3EEC3_APICC</name>
<dbReference type="PANTHER" id="PTHR31815">
    <property type="entry name" value="AGAP005329-PA"/>
    <property type="match status" value="1"/>
</dbReference>
<dbReference type="PROSITE" id="PS50088">
    <property type="entry name" value="ANK_REPEAT"/>
    <property type="match status" value="2"/>
</dbReference>
<comment type="subcellular location">
    <subcellularLocation>
        <location evidence="1">Membrane</location>
        <topology evidence="1">Multi-pass membrane protein</topology>
    </subcellularLocation>
</comment>
<feature type="repeat" description="ANK" evidence="6">
    <location>
        <begin position="698"/>
        <end position="730"/>
    </location>
</feature>
<keyword evidence="3 9" id="KW-0812">Transmembrane</keyword>
<dbReference type="AlphaFoldDB" id="A0A2A3EEC3"/>
<sequence length="1120" mass="126025">MPQGSIHWQGTQRRACGPGAHWNVQVVRGKVTTRCLWYACKALGIGLLLMLLGACMATIGYFADQLSVAQEIRGNLTIKVKNESRGFHLNNLSYAGPIVMGVGGFIVVAACVMTFEARDNAAKVVPARFRFNQTSTIKNTRNQRNRRSTSSQTTKWDHQLGVFKVNRSPSPSIHEVSRKQLTAEFMQFSKELNEKQAGHSIKKSPSAPTLIDKKSPRKRTSKYAGCALLNPELLQRHALSVDNPSYSPHQILVLIIIKVSRESLDQQKMGGSQVSMAMDLHIPNKGPVTLKVKDRSDTARRHQLLRQTKVDYVEEVDEAVKSPTGRGYSPKLSGAYSKYPDDFVPRKRNSIDIKLLEELTASKDLTKISPRDFRKISSPSFHKMSFDKSGSDRRIERSMGQRKASLEFRKSPDFRRGDYRKLSVDRFSIDCAKYLSDDVEMRSRASSGDNLRRQRQPKLHHSRSDDNKRASFERHQKDAQSSRYSLNTQAVIESGGSEAEFKYFTATSLDTEESRADNSDDSHAIDIDEQIAANVPSDGPTEADALLEEPELENVPEIDVESSRYDMDETETYDETALRTKNLISNDQISKRQGRNNIRNMDERLDDFVKSKETIFNDVLPSVTKISKGSRNRMTSERFHKAARDGALDILKETTKKDCNARDDGGMTPTLWAAFEGHIDALRLLVARGGDPDKTDYFGNTALHLAAARGHEFCVKFLVKFGCNIWSLDIDRHSARDLAAINGREMTLQFLDLAQADQELNNRKKSRLLREKAEKDAEKRLKEYMKKQKMAEIRAEKEQKKLSKNRTKLDLSTVDEIGILPHKHTVLTFKGRVKPSPTFSDIVGTTTKKHGSAVCKKALAKKAVDDFKVVEIEVNGKKSIRSLTGLRRDSEIMYVGTYETQNQQIGKRGKISDVWGTLSKAQSTPDLLGDRSFDDDIEQDNREDINDIKDNVLLQEPASIFNRPGFGSVAFRRAITTTFDNLPLSQVDTHEQNGNSCVNGSVNGSINGHRINGHNEEISIGSAGSLARRQNMWDDDLLSEEETDEEWTPLQRFLVANNLSSIHPVLESEQIDLEALMLLTETDIAMLKLPLGPKRKLMNAIANRKRALDAPENIIKDSRL</sequence>
<organism evidence="10 11">
    <name type="scientific">Apis cerana cerana</name>
    <name type="common">Oriental honeybee</name>
    <dbReference type="NCBI Taxonomy" id="94128"/>
    <lineage>
        <taxon>Eukaryota</taxon>
        <taxon>Metazoa</taxon>
        <taxon>Ecdysozoa</taxon>
        <taxon>Arthropoda</taxon>
        <taxon>Hexapoda</taxon>
        <taxon>Insecta</taxon>
        <taxon>Pterygota</taxon>
        <taxon>Neoptera</taxon>
        <taxon>Endopterygota</taxon>
        <taxon>Hymenoptera</taxon>
        <taxon>Apocrita</taxon>
        <taxon>Aculeata</taxon>
        <taxon>Apoidea</taxon>
        <taxon>Anthophila</taxon>
        <taxon>Apidae</taxon>
        <taxon>Apis</taxon>
    </lineage>
</organism>
<feature type="transmembrane region" description="Helical" evidence="9">
    <location>
        <begin position="94"/>
        <end position="115"/>
    </location>
</feature>
<dbReference type="STRING" id="94128.A0A2A3EEC3"/>
<dbReference type="Proteomes" id="UP000242457">
    <property type="component" value="Unassembled WGS sequence"/>
</dbReference>
<evidence type="ECO:0000256" key="5">
    <source>
        <dbReference type="ARBA" id="ARBA00023136"/>
    </source>
</evidence>
<reference evidence="10 11" key="1">
    <citation type="submission" date="2014-07" db="EMBL/GenBank/DDBJ databases">
        <title>Genomic and transcriptomic analysis on Apis cerana provide comprehensive insights into honey bee biology.</title>
        <authorList>
            <person name="Diao Q."/>
            <person name="Sun L."/>
            <person name="Zheng H."/>
            <person name="Zheng H."/>
            <person name="Xu S."/>
            <person name="Wang S."/>
            <person name="Zeng Z."/>
            <person name="Hu F."/>
            <person name="Su S."/>
            <person name="Wu J."/>
        </authorList>
    </citation>
    <scope>NUCLEOTIDE SEQUENCE [LARGE SCALE GENOMIC DNA]</scope>
    <source>
        <tissue evidence="10">Pupae without intestine</tissue>
    </source>
</reference>
<dbReference type="Gene3D" id="1.10.150.50">
    <property type="entry name" value="Transcription Factor, Ets-1"/>
    <property type="match status" value="1"/>
</dbReference>
<evidence type="ECO:0000256" key="3">
    <source>
        <dbReference type="ARBA" id="ARBA00022692"/>
    </source>
</evidence>
<feature type="region of interest" description="Disordered" evidence="8">
    <location>
        <begin position="195"/>
        <end position="218"/>
    </location>
</feature>
<dbReference type="InterPro" id="IPR018787">
    <property type="entry name" value="DUF2371_TMEM200"/>
</dbReference>
<evidence type="ECO:0000256" key="2">
    <source>
        <dbReference type="ARBA" id="ARBA00005308"/>
    </source>
</evidence>
<gene>
    <name evidence="10" type="ORF">APICC_09567</name>
</gene>
<keyword evidence="5 9" id="KW-0472">Membrane</keyword>
<feature type="region of interest" description="Disordered" evidence="8">
    <location>
        <begin position="442"/>
        <end position="487"/>
    </location>
</feature>
<dbReference type="SUPFAM" id="SSF48403">
    <property type="entry name" value="Ankyrin repeat"/>
    <property type="match status" value="1"/>
</dbReference>
<evidence type="ECO:0000256" key="8">
    <source>
        <dbReference type="SAM" id="MobiDB-lite"/>
    </source>
</evidence>
<dbReference type="InterPro" id="IPR036770">
    <property type="entry name" value="Ankyrin_rpt-contain_sf"/>
</dbReference>
<dbReference type="InterPro" id="IPR013761">
    <property type="entry name" value="SAM/pointed_sf"/>
</dbReference>
<feature type="transmembrane region" description="Helical" evidence="9">
    <location>
        <begin position="36"/>
        <end position="63"/>
    </location>
</feature>
<feature type="compositionally biased region" description="Basic and acidic residues" evidence="8">
    <location>
        <begin position="462"/>
        <end position="480"/>
    </location>
</feature>
<dbReference type="Pfam" id="PF12796">
    <property type="entry name" value="Ank_2"/>
    <property type="match status" value="1"/>
</dbReference>
<evidence type="ECO:0000256" key="1">
    <source>
        <dbReference type="ARBA" id="ARBA00004141"/>
    </source>
</evidence>
<dbReference type="PROSITE" id="PS50297">
    <property type="entry name" value="ANK_REP_REGION"/>
    <property type="match status" value="2"/>
</dbReference>
<feature type="region of interest" description="Disordered" evidence="8">
    <location>
        <begin position="135"/>
        <end position="154"/>
    </location>
</feature>
<feature type="region of interest" description="Disordered" evidence="8">
    <location>
        <begin position="383"/>
        <end position="408"/>
    </location>
</feature>
<feature type="repeat" description="ANK" evidence="6">
    <location>
        <begin position="665"/>
        <end position="697"/>
    </location>
</feature>
<feature type="compositionally biased region" description="Basic and acidic residues" evidence="8">
    <location>
        <begin position="384"/>
        <end position="408"/>
    </location>
</feature>
<dbReference type="SMART" id="SM00248">
    <property type="entry name" value="ANK"/>
    <property type="match status" value="3"/>
</dbReference>
<evidence type="ECO:0000256" key="7">
    <source>
        <dbReference type="SAM" id="Coils"/>
    </source>
</evidence>